<dbReference type="Proteomes" id="UP000030765">
    <property type="component" value="Unassembled WGS sequence"/>
</dbReference>
<dbReference type="EMBL" id="KE525402">
    <property type="protein sequence ID" value="KFB52650.1"/>
    <property type="molecule type" value="Genomic_DNA"/>
</dbReference>
<gene>
    <name evidence="1" type="ORF">ZHAS_00020941</name>
</gene>
<reference evidence="2" key="2">
    <citation type="submission" date="2020-05" db="UniProtKB">
        <authorList>
            <consortium name="EnsemblMetazoa"/>
        </authorList>
    </citation>
    <scope>IDENTIFICATION</scope>
</reference>
<dbReference type="EnsemblMetazoa" id="ASIC020941-RA">
    <property type="protein sequence ID" value="ASIC020941-PA"/>
    <property type="gene ID" value="ASIC020941"/>
</dbReference>
<dbReference type="VEuPathDB" id="VectorBase:ASIC020941"/>
<protein>
    <submittedName>
        <fullName evidence="1 2">Tubulin polymerization-promoting protein family member 3-like protein</fullName>
    </submittedName>
</protein>
<evidence type="ECO:0000313" key="1">
    <source>
        <dbReference type="EMBL" id="KFB52650.1"/>
    </source>
</evidence>
<organism evidence="1">
    <name type="scientific">Anopheles sinensis</name>
    <name type="common">Mosquito</name>
    <dbReference type="NCBI Taxonomy" id="74873"/>
    <lineage>
        <taxon>Eukaryota</taxon>
        <taxon>Metazoa</taxon>
        <taxon>Ecdysozoa</taxon>
        <taxon>Arthropoda</taxon>
        <taxon>Hexapoda</taxon>
        <taxon>Insecta</taxon>
        <taxon>Pterygota</taxon>
        <taxon>Neoptera</taxon>
        <taxon>Endopterygota</taxon>
        <taxon>Diptera</taxon>
        <taxon>Nematocera</taxon>
        <taxon>Culicoidea</taxon>
        <taxon>Culicidae</taxon>
        <taxon>Anophelinae</taxon>
        <taxon>Anopheles</taxon>
    </lineage>
</organism>
<reference evidence="1 3" key="1">
    <citation type="journal article" date="2014" name="BMC Genomics">
        <title>Genome sequence of Anopheles sinensis provides insight into genetics basis of mosquito competence for malaria parasites.</title>
        <authorList>
            <person name="Zhou D."/>
            <person name="Zhang D."/>
            <person name="Ding G."/>
            <person name="Shi L."/>
            <person name="Hou Q."/>
            <person name="Ye Y."/>
            <person name="Xu Y."/>
            <person name="Zhou H."/>
            <person name="Xiong C."/>
            <person name="Li S."/>
            <person name="Yu J."/>
            <person name="Hong S."/>
            <person name="Yu X."/>
            <person name="Zou P."/>
            <person name="Chen C."/>
            <person name="Chang X."/>
            <person name="Wang W."/>
            <person name="Lv Y."/>
            <person name="Sun Y."/>
            <person name="Ma L."/>
            <person name="Shen B."/>
            <person name="Zhu C."/>
        </authorList>
    </citation>
    <scope>NUCLEOTIDE SEQUENCE [LARGE SCALE GENOMIC DNA]</scope>
</reference>
<proteinExistence type="predicted"/>
<sequence length="66" mass="7419">MCVIRFWHKFFRTFSLPGETKNPGKVRPGPDETCRRTGALRGQGLSRLSAPVAFPFIATQTVRIVN</sequence>
<dbReference type="AlphaFoldDB" id="A0A084WR06"/>
<dbReference type="EMBL" id="ATLV01025874">
    <property type="status" value="NOT_ANNOTATED_CDS"/>
    <property type="molecule type" value="Genomic_DNA"/>
</dbReference>
<keyword evidence="3" id="KW-1185">Reference proteome</keyword>
<evidence type="ECO:0000313" key="3">
    <source>
        <dbReference type="Proteomes" id="UP000030765"/>
    </source>
</evidence>
<accession>A0A084WR06</accession>
<evidence type="ECO:0000313" key="2">
    <source>
        <dbReference type="EnsemblMetazoa" id="ASIC020941-PA"/>
    </source>
</evidence>
<name>A0A084WR06_ANOSI</name>